<dbReference type="AlphaFoldDB" id="A0A1Y2BC61"/>
<gene>
    <name evidence="1" type="ORF">BCR33DRAFT_539833</name>
</gene>
<dbReference type="OrthoDB" id="2118844at2759"/>
<keyword evidence="2" id="KW-1185">Reference proteome</keyword>
<proteinExistence type="predicted"/>
<organism evidence="1 2">
    <name type="scientific">Rhizoclosmatium globosum</name>
    <dbReference type="NCBI Taxonomy" id="329046"/>
    <lineage>
        <taxon>Eukaryota</taxon>
        <taxon>Fungi</taxon>
        <taxon>Fungi incertae sedis</taxon>
        <taxon>Chytridiomycota</taxon>
        <taxon>Chytridiomycota incertae sedis</taxon>
        <taxon>Chytridiomycetes</taxon>
        <taxon>Chytridiales</taxon>
        <taxon>Chytriomycetaceae</taxon>
        <taxon>Rhizoclosmatium</taxon>
    </lineage>
</organism>
<name>A0A1Y2BC61_9FUNG</name>
<comment type="caution">
    <text evidence="1">The sequence shown here is derived from an EMBL/GenBank/DDBJ whole genome shotgun (WGS) entry which is preliminary data.</text>
</comment>
<accession>A0A1Y2BC61</accession>
<evidence type="ECO:0000313" key="2">
    <source>
        <dbReference type="Proteomes" id="UP000193642"/>
    </source>
</evidence>
<dbReference type="Proteomes" id="UP000193642">
    <property type="component" value="Unassembled WGS sequence"/>
</dbReference>
<sequence length="218" mass="24070">MRGYLSLPSLDIVAFSKFSYQTAESIPQSDRNGEVLKSITHLGHVEALKVLLMDGRLDPTIDNNGYLERAVLCEENGTLDVYLQDPRVTVPIMNHLIGYSAKTKKPRALKRLLEDPRVDPSYNCKYAVWAAVSAGYWDILSCLLCDSRTVLDFATELRLETSARETGSRIFIGTTVAAIVEVAALLEIVVVEVAFKTLLVVATVLEVEVVEVVEVVVV</sequence>
<dbReference type="EMBL" id="MCGO01000073">
    <property type="protein sequence ID" value="ORY32067.1"/>
    <property type="molecule type" value="Genomic_DNA"/>
</dbReference>
<evidence type="ECO:0008006" key="3">
    <source>
        <dbReference type="Google" id="ProtNLM"/>
    </source>
</evidence>
<evidence type="ECO:0000313" key="1">
    <source>
        <dbReference type="EMBL" id="ORY32067.1"/>
    </source>
</evidence>
<protein>
    <recommendedName>
        <fullName evidence="3">Ankyrin</fullName>
    </recommendedName>
</protein>
<reference evidence="1 2" key="1">
    <citation type="submission" date="2016-07" db="EMBL/GenBank/DDBJ databases">
        <title>Pervasive Adenine N6-methylation of Active Genes in Fungi.</title>
        <authorList>
            <consortium name="DOE Joint Genome Institute"/>
            <person name="Mondo S.J."/>
            <person name="Dannebaum R.O."/>
            <person name="Kuo R.C."/>
            <person name="Labutti K."/>
            <person name="Haridas S."/>
            <person name="Kuo A."/>
            <person name="Salamov A."/>
            <person name="Ahrendt S.R."/>
            <person name="Lipzen A."/>
            <person name="Sullivan W."/>
            <person name="Andreopoulos W.B."/>
            <person name="Clum A."/>
            <person name="Lindquist E."/>
            <person name="Daum C."/>
            <person name="Ramamoorthy G.K."/>
            <person name="Gryganskyi A."/>
            <person name="Culley D."/>
            <person name="Magnuson J.K."/>
            <person name="James T.Y."/>
            <person name="O'Malley M.A."/>
            <person name="Stajich J.E."/>
            <person name="Spatafora J.W."/>
            <person name="Visel A."/>
            <person name="Grigoriev I.V."/>
        </authorList>
    </citation>
    <scope>NUCLEOTIDE SEQUENCE [LARGE SCALE GENOMIC DNA]</scope>
    <source>
        <strain evidence="1 2">JEL800</strain>
    </source>
</reference>